<keyword evidence="5" id="KW-1185">Reference proteome</keyword>
<feature type="domain" description="N-acetyltransferase" evidence="3">
    <location>
        <begin position="133"/>
        <end position="289"/>
    </location>
</feature>
<accession>A0A2T4UHX1</accession>
<dbReference type="Gene3D" id="3.40.630.30">
    <property type="match status" value="1"/>
</dbReference>
<reference evidence="4 5" key="1">
    <citation type="submission" date="2018-03" db="EMBL/GenBank/DDBJ databases">
        <title>Aquarubrobacter algicola gen. nov., sp. nov., a novel actinobacterium isolated from shallow eutrophic lake during the end of cyanobacterial harmful algal blooms.</title>
        <authorList>
            <person name="Chun S.J."/>
        </authorList>
    </citation>
    <scope>NUCLEOTIDE SEQUENCE [LARGE SCALE GENOMIC DNA]</scope>
    <source>
        <strain evidence="4 5">Seoho-28</strain>
    </source>
</reference>
<dbReference type="InterPro" id="IPR000182">
    <property type="entry name" value="GNAT_dom"/>
</dbReference>
<dbReference type="InterPro" id="IPR045865">
    <property type="entry name" value="ACT-like_dom_sf"/>
</dbReference>
<sequence>MAQTLTPLPGAYAIARFPVDAALPAGPSATPAGLWSVTRTMDEVSLVARAHAIPADAERVDRPWTALKLEGPFDLTGETGVIASVARPIAQARISVFAMATFDTDYVLVPAGQAGRVRAALTAAGHEVRVPATRIRPVAAADADAVARLVWEGFLGYLPVAPDGWDPAVPEPQADRLDRPGTRWLLAEDEDGHVRGSAGAIATEDEQLGHVWQLFVDPGLHGTGLADALLDAVVETTRADGRRALQLYVARDATQARAFYARRGFAPDPADDGRPGPGGLPVVRLRRAL</sequence>
<evidence type="ECO:0000259" key="3">
    <source>
        <dbReference type="PROSITE" id="PS51186"/>
    </source>
</evidence>
<dbReference type="Proteomes" id="UP000240739">
    <property type="component" value="Unassembled WGS sequence"/>
</dbReference>
<evidence type="ECO:0000256" key="2">
    <source>
        <dbReference type="ARBA" id="ARBA00023315"/>
    </source>
</evidence>
<dbReference type="Pfam" id="PF00583">
    <property type="entry name" value="Acetyltransf_1"/>
    <property type="match status" value="1"/>
</dbReference>
<dbReference type="Pfam" id="PF13840">
    <property type="entry name" value="ACT_7"/>
    <property type="match status" value="1"/>
</dbReference>
<dbReference type="InterPro" id="IPR027795">
    <property type="entry name" value="CASTOR_ACT_dom"/>
</dbReference>
<dbReference type="OrthoDB" id="5615858at2"/>
<name>A0A2T4UHX1_9ACTN</name>
<dbReference type="RefSeq" id="WP_107567265.1">
    <property type="nucleotide sequence ID" value="NZ_PYYB01000001.1"/>
</dbReference>
<dbReference type="CDD" id="cd04301">
    <property type="entry name" value="NAT_SF"/>
    <property type="match status" value="1"/>
</dbReference>
<evidence type="ECO:0000256" key="1">
    <source>
        <dbReference type="ARBA" id="ARBA00022679"/>
    </source>
</evidence>
<evidence type="ECO:0000313" key="4">
    <source>
        <dbReference type="EMBL" id="PTL58828.1"/>
    </source>
</evidence>
<dbReference type="EMBL" id="PYYB01000001">
    <property type="protein sequence ID" value="PTL58828.1"/>
    <property type="molecule type" value="Genomic_DNA"/>
</dbReference>
<protein>
    <recommendedName>
        <fullName evidence="3">N-acetyltransferase domain-containing protein</fullName>
    </recommendedName>
</protein>
<dbReference type="SUPFAM" id="SSF55021">
    <property type="entry name" value="ACT-like"/>
    <property type="match status" value="2"/>
</dbReference>
<dbReference type="InterPro" id="IPR016181">
    <property type="entry name" value="Acyl_CoA_acyltransferase"/>
</dbReference>
<dbReference type="InterPro" id="IPR050832">
    <property type="entry name" value="Bact_Acetyltransf"/>
</dbReference>
<keyword evidence="2" id="KW-0012">Acyltransferase</keyword>
<dbReference type="Gene3D" id="3.30.2130.10">
    <property type="entry name" value="VC0802-like"/>
    <property type="match status" value="1"/>
</dbReference>
<organism evidence="4 5">
    <name type="scientific">Paraconexibacter algicola</name>
    <dbReference type="NCBI Taxonomy" id="2133960"/>
    <lineage>
        <taxon>Bacteria</taxon>
        <taxon>Bacillati</taxon>
        <taxon>Actinomycetota</taxon>
        <taxon>Thermoleophilia</taxon>
        <taxon>Solirubrobacterales</taxon>
        <taxon>Paraconexibacteraceae</taxon>
        <taxon>Paraconexibacter</taxon>
    </lineage>
</organism>
<dbReference type="PANTHER" id="PTHR43877">
    <property type="entry name" value="AMINOALKYLPHOSPHONATE N-ACETYLTRANSFERASE-RELATED-RELATED"/>
    <property type="match status" value="1"/>
</dbReference>
<dbReference type="PROSITE" id="PS51186">
    <property type="entry name" value="GNAT"/>
    <property type="match status" value="1"/>
</dbReference>
<evidence type="ECO:0000313" key="5">
    <source>
        <dbReference type="Proteomes" id="UP000240739"/>
    </source>
</evidence>
<gene>
    <name evidence="4" type="ORF">C7Y72_03760</name>
</gene>
<dbReference type="SUPFAM" id="SSF55729">
    <property type="entry name" value="Acyl-CoA N-acyltransferases (Nat)"/>
    <property type="match status" value="1"/>
</dbReference>
<comment type="caution">
    <text evidence="4">The sequence shown here is derived from an EMBL/GenBank/DDBJ whole genome shotgun (WGS) entry which is preliminary data.</text>
</comment>
<dbReference type="GO" id="GO:0016747">
    <property type="term" value="F:acyltransferase activity, transferring groups other than amino-acyl groups"/>
    <property type="evidence" value="ECO:0007669"/>
    <property type="project" value="InterPro"/>
</dbReference>
<keyword evidence="1" id="KW-0808">Transferase</keyword>
<proteinExistence type="predicted"/>
<dbReference type="AlphaFoldDB" id="A0A2T4UHX1"/>